<name>A0A562QC14_9PSED</name>
<keyword evidence="6 11" id="KW-0812">Transmembrane</keyword>
<feature type="transmembrane region" description="Helical" evidence="11">
    <location>
        <begin position="78"/>
        <end position="99"/>
    </location>
</feature>
<keyword evidence="13" id="KW-1185">Reference proteome</keyword>
<dbReference type="PANTHER" id="PTHR30266:SF2">
    <property type="entry name" value="LARGE-CONDUCTANCE MECHANOSENSITIVE CHANNEL"/>
    <property type="match status" value="1"/>
</dbReference>
<dbReference type="GO" id="GO:0008381">
    <property type="term" value="F:mechanosensitive monoatomic ion channel activity"/>
    <property type="evidence" value="ECO:0007669"/>
    <property type="project" value="UniProtKB-UniRule"/>
</dbReference>
<keyword evidence="5 11" id="KW-1003">Cell membrane</keyword>
<dbReference type="NCBIfam" id="TIGR00220">
    <property type="entry name" value="mscL"/>
    <property type="match status" value="1"/>
</dbReference>
<dbReference type="InterPro" id="IPR036019">
    <property type="entry name" value="MscL_channel"/>
</dbReference>
<protein>
    <recommendedName>
        <fullName evidence="11">Large-conductance mechanosensitive channel</fullName>
    </recommendedName>
</protein>
<sequence>MKFINEFRTFAVKGNVVDLAVGVIIGGAFGKIVSSFVADVITPPLGLLLGGVDFSNLAITLKAAQNGAPPVLLSYGKFLQSIFDFIIIAFAIFSAIKMLNRLHLHQEQKAAAGPTKDQALLTEIRDLLKEQSQKTEPAGRNEPPTTP</sequence>
<dbReference type="InterPro" id="IPR037673">
    <property type="entry name" value="MSC/AndL"/>
</dbReference>
<reference evidence="12 13" key="1">
    <citation type="journal article" date="2015" name="Stand. Genomic Sci.">
        <title>Genomic Encyclopedia of Bacterial and Archaeal Type Strains, Phase III: the genomes of soil and plant-associated and newly described type strains.</title>
        <authorList>
            <person name="Whitman W.B."/>
            <person name="Woyke T."/>
            <person name="Klenk H.P."/>
            <person name="Zhou Y."/>
            <person name="Lilburn T.G."/>
            <person name="Beck B.J."/>
            <person name="De Vos P."/>
            <person name="Vandamme P."/>
            <person name="Eisen J.A."/>
            <person name="Garrity G."/>
            <person name="Hugenholtz P."/>
            <person name="Kyrpides N.C."/>
        </authorList>
    </citation>
    <scope>NUCLEOTIDE SEQUENCE [LARGE SCALE GENOMIC DNA]</scope>
    <source>
        <strain evidence="12 13">CGMCC 1.6858</strain>
    </source>
</reference>
<comment type="subcellular location">
    <subcellularLocation>
        <location evidence="11">Cell inner membrane</location>
        <topology evidence="11">Multi-pass membrane protein</topology>
    </subcellularLocation>
    <subcellularLocation>
        <location evidence="1">Cell membrane</location>
        <topology evidence="1">Multi-pass membrane protein</topology>
    </subcellularLocation>
</comment>
<proteinExistence type="inferred from homology"/>
<organism evidence="12 13">
    <name type="scientific">Pseudomonas duriflava</name>
    <dbReference type="NCBI Taxonomy" id="459528"/>
    <lineage>
        <taxon>Bacteria</taxon>
        <taxon>Pseudomonadati</taxon>
        <taxon>Pseudomonadota</taxon>
        <taxon>Gammaproteobacteria</taxon>
        <taxon>Pseudomonadales</taxon>
        <taxon>Pseudomonadaceae</taxon>
        <taxon>Pseudomonas</taxon>
    </lineage>
</organism>
<evidence type="ECO:0000313" key="12">
    <source>
        <dbReference type="EMBL" id="TWI54291.1"/>
    </source>
</evidence>
<dbReference type="NCBIfam" id="NF001843">
    <property type="entry name" value="PRK00567.1-4"/>
    <property type="match status" value="1"/>
</dbReference>
<evidence type="ECO:0000256" key="2">
    <source>
        <dbReference type="ARBA" id="ARBA00007254"/>
    </source>
</evidence>
<dbReference type="AlphaFoldDB" id="A0A562QC14"/>
<keyword evidence="7 11" id="KW-1133">Transmembrane helix</keyword>
<dbReference type="PRINTS" id="PR01264">
    <property type="entry name" value="MECHCHANNEL"/>
</dbReference>
<evidence type="ECO:0000256" key="10">
    <source>
        <dbReference type="ARBA" id="ARBA00023303"/>
    </source>
</evidence>
<keyword evidence="8 11" id="KW-0406">Ion transport</keyword>
<comment type="function">
    <text evidence="11">Channel that opens in response to stretch forces in the membrane lipid bilayer. May participate in the regulation of osmotic pressure changes within the cell.</text>
</comment>
<dbReference type="Pfam" id="PF01741">
    <property type="entry name" value="MscL"/>
    <property type="match status" value="1"/>
</dbReference>
<dbReference type="HAMAP" id="MF_00115">
    <property type="entry name" value="MscL"/>
    <property type="match status" value="1"/>
</dbReference>
<evidence type="ECO:0000256" key="3">
    <source>
        <dbReference type="ARBA" id="ARBA00011255"/>
    </source>
</evidence>
<comment type="caution">
    <text evidence="12">The sequence shown here is derived from an EMBL/GenBank/DDBJ whole genome shotgun (WGS) entry which is preliminary data.</text>
</comment>
<keyword evidence="10 11" id="KW-0407">Ion channel</keyword>
<evidence type="ECO:0000256" key="7">
    <source>
        <dbReference type="ARBA" id="ARBA00022989"/>
    </source>
</evidence>
<comment type="subunit">
    <text evidence="3 11">Homopentamer.</text>
</comment>
<keyword evidence="4 11" id="KW-0813">Transport</keyword>
<dbReference type="InterPro" id="IPR001185">
    <property type="entry name" value="MS_channel"/>
</dbReference>
<dbReference type="PANTHER" id="PTHR30266">
    <property type="entry name" value="MECHANOSENSITIVE CHANNEL MSCL"/>
    <property type="match status" value="1"/>
</dbReference>
<evidence type="ECO:0000256" key="6">
    <source>
        <dbReference type="ARBA" id="ARBA00022692"/>
    </source>
</evidence>
<dbReference type="EMBL" id="VLKY01000006">
    <property type="protein sequence ID" value="TWI54291.1"/>
    <property type="molecule type" value="Genomic_DNA"/>
</dbReference>
<dbReference type="GO" id="GO:0005886">
    <property type="term" value="C:plasma membrane"/>
    <property type="evidence" value="ECO:0007669"/>
    <property type="project" value="UniProtKB-SubCell"/>
</dbReference>
<keyword evidence="11" id="KW-0997">Cell inner membrane</keyword>
<feature type="transmembrane region" description="Helical" evidence="11">
    <location>
        <begin position="16"/>
        <end position="38"/>
    </location>
</feature>
<evidence type="ECO:0000313" key="13">
    <source>
        <dbReference type="Proteomes" id="UP000316905"/>
    </source>
</evidence>
<evidence type="ECO:0000256" key="8">
    <source>
        <dbReference type="ARBA" id="ARBA00023065"/>
    </source>
</evidence>
<dbReference type="Gene3D" id="1.10.1200.120">
    <property type="entry name" value="Large-conductance mechanosensitive channel, MscL, domain 1"/>
    <property type="match status" value="1"/>
</dbReference>
<evidence type="ECO:0000256" key="11">
    <source>
        <dbReference type="HAMAP-Rule" id="MF_00115"/>
    </source>
</evidence>
<evidence type="ECO:0000256" key="5">
    <source>
        <dbReference type="ARBA" id="ARBA00022475"/>
    </source>
</evidence>
<dbReference type="PROSITE" id="PS01327">
    <property type="entry name" value="MSCL"/>
    <property type="match status" value="1"/>
</dbReference>
<evidence type="ECO:0000256" key="1">
    <source>
        <dbReference type="ARBA" id="ARBA00004651"/>
    </source>
</evidence>
<evidence type="ECO:0000256" key="9">
    <source>
        <dbReference type="ARBA" id="ARBA00023136"/>
    </source>
</evidence>
<dbReference type="OrthoDB" id="9810350at2"/>
<dbReference type="InterPro" id="IPR019823">
    <property type="entry name" value="Mechanosensitive_channel_CS"/>
</dbReference>
<evidence type="ECO:0000256" key="4">
    <source>
        <dbReference type="ARBA" id="ARBA00022448"/>
    </source>
</evidence>
<accession>A0A562QC14</accession>
<dbReference type="SUPFAM" id="SSF81330">
    <property type="entry name" value="Gated mechanosensitive channel"/>
    <property type="match status" value="1"/>
</dbReference>
<dbReference type="FunFam" id="1.10.1200.120:FF:000001">
    <property type="entry name" value="Large-conductance mechanosensitive channel"/>
    <property type="match status" value="1"/>
</dbReference>
<comment type="similarity">
    <text evidence="2 11">Belongs to the MscL family.</text>
</comment>
<dbReference type="Proteomes" id="UP000316905">
    <property type="component" value="Unassembled WGS sequence"/>
</dbReference>
<gene>
    <name evidence="11" type="primary">mscL</name>
    <name evidence="12" type="ORF">IQ22_02154</name>
</gene>
<dbReference type="RefSeq" id="WP_145141497.1">
    <property type="nucleotide sequence ID" value="NZ_VLKY01000006.1"/>
</dbReference>
<keyword evidence="9 11" id="KW-0472">Membrane</keyword>